<comment type="caution">
    <text evidence="1">The sequence shown here is derived from an EMBL/GenBank/DDBJ whole genome shotgun (WGS) entry which is preliminary data.</text>
</comment>
<name>A0A0F9LIV0_9ZZZZ</name>
<gene>
    <name evidence="1" type="ORF">LCGC14_1272240</name>
</gene>
<dbReference type="EMBL" id="LAZR01007152">
    <property type="protein sequence ID" value="KKM87111.1"/>
    <property type="molecule type" value="Genomic_DNA"/>
</dbReference>
<reference evidence="1" key="1">
    <citation type="journal article" date="2015" name="Nature">
        <title>Complex archaea that bridge the gap between prokaryotes and eukaryotes.</title>
        <authorList>
            <person name="Spang A."/>
            <person name="Saw J.H."/>
            <person name="Jorgensen S.L."/>
            <person name="Zaremba-Niedzwiedzka K."/>
            <person name="Martijn J."/>
            <person name="Lind A.E."/>
            <person name="van Eijk R."/>
            <person name="Schleper C."/>
            <person name="Guy L."/>
            <person name="Ettema T.J."/>
        </authorList>
    </citation>
    <scope>NUCLEOTIDE SEQUENCE</scope>
</reference>
<accession>A0A0F9LIV0</accession>
<dbReference type="AlphaFoldDB" id="A0A0F9LIV0"/>
<sequence length="169" mass="18929">MPSNRRIKSKSKKRFKKRWDRVVKGLGRDVVIYSPPIKYECPACYYDKVNRTSTNVSKVPLGHPLYFAGGRCPTCNGEGVLTTVRKRCIEGIVIWNPAGDKMNSFTFSEVGHEGARRVEIKTDICHKDLITDCDHAVIDGITCKLAGPPVLRGLGARHLLVAHFFTTEK</sequence>
<proteinExistence type="predicted"/>
<evidence type="ECO:0000313" key="1">
    <source>
        <dbReference type="EMBL" id="KKM87111.1"/>
    </source>
</evidence>
<protein>
    <submittedName>
        <fullName evidence="1">Uncharacterized protein</fullName>
    </submittedName>
</protein>
<organism evidence="1">
    <name type="scientific">marine sediment metagenome</name>
    <dbReference type="NCBI Taxonomy" id="412755"/>
    <lineage>
        <taxon>unclassified sequences</taxon>
        <taxon>metagenomes</taxon>
        <taxon>ecological metagenomes</taxon>
    </lineage>
</organism>